<dbReference type="PRINTS" id="PR00412">
    <property type="entry name" value="EPOXHYDRLASE"/>
</dbReference>
<dbReference type="AlphaFoldDB" id="A0A8H6S6I2"/>
<dbReference type="Gene3D" id="3.40.50.1820">
    <property type="entry name" value="alpha/beta hydrolase"/>
    <property type="match status" value="1"/>
</dbReference>
<dbReference type="PANTHER" id="PTHR43329">
    <property type="entry name" value="EPOXIDE HYDROLASE"/>
    <property type="match status" value="1"/>
</dbReference>
<dbReference type="GO" id="GO:0016787">
    <property type="term" value="F:hydrolase activity"/>
    <property type="evidence" value="ECO:0007669"/>
    <property type="project" value="UniProtKB-KW"/>
</dbReference>
<dbReference type="InterPro" id="IPR000073">
    <property type="entry name" value="AB_hydrolase_1"/>
</dbReference>
<name>A0A8H6S6I2_MYCCL</name>
<proteinExistence type="inferred from homology"/>
<keyword evidence="5" id="KW-1185">Reference proteome</keyword>
<evidence type="ECO:0000259" key="3">
    <source>
        <dbReference type="Pfam" id="PF00561"/>
    </source>
</evidence>
<accession>A0A8H6S6I2</accession>
<dbReference type="EMBL" id="JACAZE010000020">
    <property type="protein sequence ID" value="KAF7293794.1"/>
    <property type="molecule type" value="Genomic_DNA"/>
</dbReference>
<evidence type="ECO:0000256" key="2">
    <source>
        <dbReference type="ARBA" id="ARBA00038334"/>
    </source>
</evidence>
<comment type="caution">
    <text evidence="4">The sequence shown here is derived from an EMBL/GenBank/DDBJ whole genome shotgun (WGS) entry which is preliminary data.</text>
</comment>
<dbReference type="InterPro" id="IPR029058">
    <property type="entry name" value="AB_hydrolase_fold"/>
</dbReference>
<sequence>MDFSRFKQTKTQRGFTYAYYFSSASSGKPTLLLAHGFPTPAYLWRKQIAFLEPLGFGIIAPDLLGYAGTDKPTDPKAYVGSGLVQDVVDILDKEGIEKVVAIGHDWGVQIVSRLINYHPERLLAAAVLAIGYFPPLAVGTDPTAALKEKLGFDAFAYQRFFVEPGAHLLIEKNFDSFFSLIFPLPQSETQPENIWCEHMCVDGKAKAWVEANRTTELVSYLSHEDKEYVKKTLLEGGMQGPLAWYKVFLSGDGAANDAKISKEASLISKPFLFLAFEDDAICRPEVGIATHAAYVHPDWKNSLTTKVLGGDHWALNSNPGKVNEALLEWIEGLGL</sequence>
<evidence type="ECO:0000313" key="4">
    <source>
        <dbReference type="EMBL" id="KAF7293794.1"/>
    </source>
</evidence>
<dbReference type="SUPFAM" id="SSF53474">
    <property type="entry name" value="alpha/beta-Hydrolases"/>
    <property type="match status" value="1"/>
</dbReference>
<evidence type="ECO:0000313" key="5">
    <source>
        <dbReference type="Proteomes" id="UP000613580"/>
    </source>
</evidence>
<comment type="similarity">
    <text evidence="2">Belongs to the AB hydrolase superfamily. Epoxide hydrolase family.</text>
</comment>
<keyword evidence="1" id="KW-0378">Hydrolase</keyword>
<gene>
    <name evidence="4" type="ORF">HMN09_01175100</name>
</gene>
<dbReference type="OrthoDB" id="408373at2759"/>
<dbReference type="InterPro" id="IPR000639">
    <property type="entry name" value="Epox_hydrolase-like"/>
</dbReference>
<dbReference type="Pfam" id="PF00561">
    <property type="entry name" value="Abhydrolase_1"/>
    <property type="match status" value="1"/>
</dbReference>
<reference evidence="4" key="1">
    <citation type="submission" date="2020-05" db="EMBL/GenBank/DDBJ databases">
        <title>Mycena genomes resolve the evolution of fungal bioluminescence.</title>
        <authorList>
            <person name="Tsai I.J."/>
        </authorList>
    </citation>
    <scope>NUCLEOTIDE SEQUENCE</scope>
    <source>
        <strain evidence="4">110903Hualien_Pintung</strain>
    </source>
</reference>
<feature type="domain" description="AB hydrolase-1" evidence="3">
    <location>
        <begin position="29"/>
        <end position="314"/>
    </location>
</feature>
<evidence type="ECO:0000256" key="1">
    <source>
        <dbReference type="ARBA" id="ARBA00022801"/>
    </source>
</evidence>
<protein>
    <recommendedName>
        <fullName evidence="3">AB hydrolase-1 domain-containing protein</fullName>
    </recommendedName>
</protein>
<dbReference type="Proteomes" id="UP000613580">
    <property type="component" value="Unassembled WGS sequence"/>
</dbReference>
<organism evidence="4 5">
    <name type="scientific">Mycena chlorophos</name>
    <name type="common">Agaric fungus</name>
    <name type="synonym">Agaricus chlorophos</name>
    <dbReference type="NCBI Taxonomy" id="658473"/>
    <lineage>
        <taxon>Eukaryota</taxon>
        <taxon>Fungi</taxon>
        <taxon>Dikarya</taxon>
        <taxon>Basidiomycota</taxon>
        <taxon>Agaricomycotina</taxon>
        <taxon>Agaricomycetes</taxon>
        <taxon>Agaricomycetidae</taxon>
        <taxon>Agaricales</taxon>
        <taxon>Marasmiineae</taxon>
        <taxon>Mycenaceae</taxon>
        <taxon>Mycena</taxon>
    </lineage>
</organism>